<accession>A0ACA9RD37</accession>
<name>A0ACA9RD37_9GLOM</name>
<gene>
    <name evidence="1" type="ORF">RPERSI_LOCUS18513</name>
</gene>
<sequence length="80" mass="9327">MTYELKSNNPFVEWFNKYTTTIPIYAILSGSDIALLEFLTSEFGGFEFFKAPFSDITKKRIFWGSIFNVFIEDIPQLIVQ</sequence>
<protein>
    <submittedName>
        <fullName evidence="1">16855_t:CDS:1</fullName>
    </submittedName>
</protein>
<evidence type="ECO:0000313" key="1">
    <source>
        <dbReference type="EMBL" id="CAG8787287.1"/>
    </source>
</evidence>
<keyword evidence="2" id="KW-1185">Reference proteome</keyword>
<feature type="non-terminal residue" evidence="1">
    <location>
        <position position="80"/>
    </location>
</feature>
<proteinExistence type="predicted"/>
<comment type="caution">
    <text evidence="1">The sequence shown here is derived from an EMBL/GenBank/DDBJ whole genome shotgun (WGS) entry which is preliminary data.</text>
</comment>
<organism evidence="1 2">
    <name type="scientific">Racocetra persica</name>
    <dbReference type="NCBI Taxonomy" id="160502"/>
    <lineage>
        <taxon>Eukaryota</taxon>
        <taxon>Fungi</taxon>
        <taxon>Fungi incertae sedis</taxon>
        <taxon>Mucoromycota</taxon>
        <taxon>Glomeromycotina</taxon>
        <taxon>Glomeromycetes</taxon>
        <taxon>Diversisporales</taxon>
        <taxon>Gigasporaceae</taxon>
        <taxon>Racocetra</taxon>
    </lineage>
</organism>
<evidence type="ECO:0000313" key="2">
    <source>
        <dbReference type="Proteomes" id="UP000789920"/>
    </source>
</evidence>
<dbReference type="EMBL" id="CAJVQC010049214">
    <property type="protein sequence ID" value="CAG8787287.1"/>
    <property type="molecule type" value="Genomic_DNA"/>
</dbReference>
<reference evidence="1" key="1">
    <citation type="submission" date="2021-06" db="EMBL/GenBank/DDBJ databases">
        <authorList>
            <person name="Kallberg Y."/>
            <person name="Tangrot J."/>
            <person name="Rosling A."/>
        </authorList>
    </citation>
    <scope>NUCLEOTIDE SEQUENCE</scope>
    <source>
        <strain evidence="1">MA461A</strain>
    </source>
</reference>
<dbReference type="Proteomes" id="UP000789920">
    <property type="component" value="Unassembled WGS sequence"/>
</dbReference>